<dbReference type="Proteomes" id="UP000230233">
    <property type="component" value="Unassembled WGS sequence"/>
</dbReference>
<accession>A0A2G5SAS1</accession>
<evidence type="ECO:0000313" key="5">
    <source>
        <dbReference type="Proteomes" id="UP000230233"/>
    </source>
</evidence>
<dbReference type="Pfam" id="PF13894">
    <property type="entry name" value="zf-C2H2_4"/>
    <property type="match status" value="1"/>
</dbReference>
<keyword evidence="1" id="KW-0863">Zinc-finger</keyword>
<keyword evidence="1" id="KW-0479">Metal-binding</keyword>
<name>A0A2G5SAS1_9PELO</name>
<dbReference type="EMBL" id="PDUG01000031">
    <property type="protein sequence ID" value="PIC11981.1"/>
    <property type="molecule type" value="Genomic_DNA"/>
</dbReference>
<evidence type="ECO:0000313" key="4">
    <source>
        <dbReference type="EMBL" id="PIC11981.1"/>
    </source>
</evidence>
<evidence type="ECO:0000256" key="1">
    <source>
        <dbReference type="PROSITE-ProRule" id="PRU00042"/>
    </source>
</evidence>
<keyword evidence="1" id="KW-0862">Zinc</keyword>
<feature type="domain" description="C2H2-type" evidence="3">
    <location>
        <begin position="23"/>
        <end position="46"/>
    </location>
</feature>
<keyword evidence="5" id="KW-1185">Reference proteome</keyword>
<gene>
    <name evidence="4" type="ORF">B9Z55_028724</name>
</gene>
<dbReference type="PROSITE" id="PS00028">
    <property type="entry name" value="ZINC_FINGER_C2H2_1"/>
    <property type="match status" value="1"/>
</dbReference>
<feature type="compositionally biased region" description="Basic and acidic residues" evidence="2">
    <location>
        <begin position="104"/>
        <end position="115"/>
    </location>
</feature>
<proteinExistence type="predicted"/>
<dbReference type="OrthoDB" id="6077919at2759"/>
<comment type="caution">
    <text evidence="4">The sequence shown here is derived from an EMBL/GenBank/DDBJ whole genome shotgun (WGS) entry which is preliminary data.</text>
</comment>
<evidence type="ECO:0000259" key="3">
    <source>
        <dbReference type="PROSITE" id="PS50157"/>
    </source>
</evidence>
<dbReference type="InterPro" id="IPR013087">
    <property type="entry name" value="Znf_C2H2_type"/>
</dbReference>
<dbReference type="PROSITE" id="PS50157">
    <property type="entry name" value="ZINC_FINGER_C2H2_2"/>
    <property type="match status" value="1"/>
</dbReference>
<dbReference type="Pfam" id="PF00096">
    <property type="entry name" value="zf-C2H2"/>
    <property type="match status" value="1"/>
</dbReference>
<sequence length="246" mass="27698">MSAQLSTSETRHTAPILQEKVEFDCDICSKEFSKRAYLNIHRKNVHKAPGVYSKLGQNKTEARMERPNYKRGVCEKEYCWKNSLTRYIKEKHGNEQINLGSLRSHSEEKHGKEPIRSGQPTKTAFIRTNVFGGNSEKCELCDEQFVTRGAVFKHMNTHHIDVLEVAGILARMAEYKKYAVPKEAEDNKENNSVQIPLPAPIVASASTTTPTSIIVPAPAPPVIQKVIGSQEFMIANIIRKTPFFSV</sequence>
<dbReference type="AlphaFoldDB" id="A0A2G5SAS1"/>
<evidence type="ECO:0000256" key="2">
    <source>
        <dbReference type="SAM" id="MobiDB-lite"/>
    </source>
</evidence>
<organism evidence="4 5">
    <name type="scientific">Caenorhabditis nigoni</name>
    <dbReference type="NCBI Taxonomy" id="1611254"/>
    <lineage>
        <taxon>Eukaryota</taxon>
        <taxon>Metazoa</taxon>
        <taxon>Ecdysozoa</taxon>
        <taxon>Nematoda</taxon>
        <taxon>Chromadorea</taxon>
        <taxon>Rhabditida</taxon>
        <taxon>Rhabditina</taxon>
        <taxon>Rhabditomorpha</taxon>
        <taxon>Rhabditoidea</taxon>
        <taxon>Rhabditidae</taxon>
        <taxon>Peloderinae</taxon>
        <taxon>Caenorhabditis</taxon>
    </lineage>
</organism>
<feature type="region of interest" description="Disordered" evidence="2">
    <location>
        <begin position="98"/>
        <end position="120"/>
    </location>
</feature>
<dbReference type="SMART" id="SM00355">
    <property type="entry name" value="ZnF_C2H2"/>
    <property type="match status" value="2"/>
</dbReference>
<reference evidence="5" key="1">
    <citation type="submission" date="2017-10" db="EMBL/GenBank/DDBJ databases">
        <title>Rapid genome shrinkage in a self-fertile nematode reveals novel sperm competition proteins.</title>
        <authorList>
            <person name="Yin D."/>
            <person name="Schwarz E.M."/>
            <person name="Thomas C.G."/>
            <person name="Felde R.L."/>
            <person name="Korf I.F."/>
            <person name="Cutter A.D."/>
            <person name="Schartner C.M."/>
            <person name="Ralston E.J."/>
            <person name="Meyer B.J."/>
            <person name="Haag E.S."/>
        </authorList>
    </citation>
    <scope>NUCLEOTIDE SEQUENCE [LARGE SCALE GENOMIC DNA]</scope>
    <source>
        <strain evidence="5">JU1422</strain>
    </source>
</reference>
<protein>
    <recommendedName>
        <fullName evidence="3">C2H2-type domain-containing protein</fullName>
    </recommendedName>
</protein>
<dbReference type="GO" id="GO:0008270">
    <property type="term" value="F:zinc ion binding"/>
    <property type="evidence" value="ECO:0007669"/>
    <property type="project" value="UniProtKB-KW"/>
</dbReference>
<dbReference type="Gene3D" id="3.30.160.60">
    <property type="entry name" value="Classic Zinc Finger"/>
    <property type="match status" value="1"/>
</dbReference>